<dbReference type="Proteomes" id="UP000646827">
    <property type="component" value="Unassembled WGS sequence"/>
</dbReference>
<organism evidence="1 2">
    <name type="scientific">Circinella minor</name>
    <dbReference type="NCBI Taxonomy" id="1195481"/>
    <lineage>
        <taxon>Eukaryota</taxon>
        <taxon>Fungi</taxon>
        <taxon>Fungi incertae sedis</taxon>
        <taxon>Mucoromycota</taxon>
        <taxon>Mucoromycotina</taxon>
        <taxon>Mucoromycetes</taxon>
        <taxon>Mucorales</taxon>
        <taxon>Lichtheimiaceae</taxon>
        <taxon>Circinella</taxon>
    </lineage>
</organism>
<evidence type="ECO:0000313" key="1">
    <source>
        <dbReference type="EMBL" id="KAG2219627.1"/>
    </source>
</evidence>
<dbReference type="EMBL" id="JAEPRB010000171">
    <property type="protein sequence ID" value="KAG2219627.1"/>
    <property type="molecule type" value="Genomic_DNA"/>
</dbReference>
<protein>
    <submittedName>
        <fullName evidence="1">Uncharacterized protein</fullName>
    </submittedName>
</protein>
<comment type="caution">
    <text evidence="1">The sequence shown here is derived from an EMBL/GenBank/DDBJ whole genome shotgun (WGS) entry which is preliminary data.</text>
</comment>
<reference evidence="1 2" key="1">
    <citation type="submission" date="2020-12" db="EMBL/GenBank/DDBJ databases">
        <title>Metabolic potential, ecology and presence of endohyphal bacteria is reflected in genomic diversity of Mucoromycotina.</title>
        <authorList>
            <person name="Muszewska A."/>
            <person name="Okrasinska A."/>
            <person name="Steczkiewicz K."/>
            <person name="Drgas O."/>
            <person name="Orlowska M."/>
            <person name="Perlinska-Lenart U."/>
            <person name="Aleksandrzak-Piekarczyk T."/>
            <person name="Szatraj K."/>
            <person name="Zielenkiewicz U."/>
            <person name="Pilsyk S."/>
            <person name="Malc E."/>
            <person name="Mieczkowski P."/>
            <person name="Kruszewska J.S."/>
            <person name="Biernat P."/>
            <person name="Pawlowska J."/>
        </authorList>
    </citation>
    <scope>NUCLEOTIDE SEQUENCE [LARGE SCALE GENOMIC DNA]</scope>
    <source>
        <strain evidence="1 2">CBS 142.35</strain>
    </source>
</reference>
<accession>A0A8H7S0M8</accession>
<proteinExistence type="predicted"/>
<gene>
    <name evidence="1" type="ORF">INT45_011352</name>
</gene>
<name>A0A8H7S0M8_9FUNG</name>
<dbReference type="AlphaFoldDB" id="A0A8H7S0M8"/>
<sequence length="167" mass="18651">MTPLVVNNLQHFGSYPKLRQMPSPGGGGRTIMLLSSLLGHWLCEEGALMSKDFRSHDTTCREQLAALWELSWASTNALSRWWWLCKDEGHGYADQKVKKVLSCRRILEAMTPLVVNNMQHFGSYPELRQMPSPGGGGCKIILLSSLLGHLAVFVDCTCLLMFIVITT</sequence>
<evidence type="ECO:0000313" key="2">
    <source>
        <dbReference type="Proteomes" id="UP000646827"/>
    </source>
</evidence>
<keyword evidence="2" id="KW-1185">Reference proteome</keyword>